<proteinExistence type="predicted"/>
<dbReference type="eggNOG" id="ENOG502RZZ0">
    <property type="taxonomic scope" value="Eukaryota"/>
</dbReference>
<sequence length="394" mass="43131">MAMAVHPQTDVNELLTPQQKMQVASMERAEPETDPAVLRTAAQLSWLASQHHQSEYHQLKFGPKGAPATYIPLSIQLPHHCRELRVYQAAISQNQAWWLASHSRAHLDAKRNVVQISNATEGSQVQDAAMSELEQELSLAISSPLPPLPQHLQLLPVDGTNPAKTSETHPINLSPMVPFELVRQLARFLQDPAYQRQPTYLDLPYSITLDALTAPGQGTPAPPPPERMPENPPSAIPATFIQTELTKDIPTPPPAPHSSPKMIASDPASIPLPPSPELERGRGIPNEAASYFTHPVSSNIASELQEATNTNIEFPTQPFRLQPRLNIHRPQHSNGGVPLPAALPRPPLGNLFLSSCPGKKVRLQGPVKGRGTICRDLGRDLQRIRDSGVGCIVW</sequence>
<dbReference type="Proteomes" id="UP000007148">
    <property type="component" value="Unassembled WGS sequence"/>
</dbReference>
<evidence type="ECO:0000256" key="1">
    <source>
        <dbReference type="SAM" id="MobiDB-lite"/>
    </source>
</evidence>
<evidence type="ECO:0000313" key="3">
    <source>
        <dbReference type="Proteomes" id="UP000007148"/>
    </source>
</evidence>
<comment type="caution">
    <text evidence="2">The sequence shown here is derived from an EMBL/GenBank/DDBJ whole genome shotgun (WGS) entry which is preliminary data.</text>
</comment>
<reference evidence="2 3" key="1">
    <citation type="journal article" date="2011" name="PLoS Pathog.">
        <title>Endophytic Life Strategies Decoded by Genome and Transcriptome Analyses of the Mutualistic Root Symbiont Piriformospora indica.</title>
        <authorList>
            <person name="Zuccaro A."/>
            <person name="Lahrmann U."/>
            <person name="Guldener U."/>
            <person name="Langen G."/>
            <person name="Pfiffi S."/>
            <person name="Biedenkopf D."/>
            <person name="Wong P."/>
            <person name="Samans B."/>
            <person name="Grimm C."/>
            <person name="Basiewicz M."/>
            <person name="Murat C."/>
            <person name="Martin F."/>
            <person name="Kogel K.H."/>
        </authorList>
    </citation>
    <scope>NUCLEOTIDE SEQUENCE [LARGE SCALE GENOMIC DNA]</scope>
    <source>
        <strain evidence="2 3">DSM 11827</strain>
    </source>
</reference>
<organism evidence="2 3">
    <name type="scientific">Serendipita indica (strain DSM 11827)</name>
    <name type="common">Root endophyte fungus</name>
    <name type="synonym">Piriformospora indica</name>
    <dbReference type="NCBI Taxonomy" id="1109443"/>
    <lineage>
        <taxon>Eukaryota</taxon>
        <taxon>Fungi</taxon>
        <taxon>Dikarya</taxon>
        <taxon>Basidiomycota</taxon>
        <taxon>Agaricomycotina</taxon>
        <taxon>Agaricomycetes</taxon>
        <taxon>Sebacinales</taxon>
        <taxon>Serendipitaceae</taxon>
        <taxon>Serendipita</taxon>
    </lineage>
</organism>
<dbReference type="InParanoid" id="G4T8E5"/>
<dbReference type="AlphaFoldDB" id="G4T8E5"/>
<name>G4T8E5_SERID</name>
<feature type="compositionally biased region" description="Pro residues" evidence="1">
    <location>
        <begin position="220"/>
        <end position="235"/>
    </location>
</feature>
<dbReference type="OrthoDB" id="266663at2759"/>
<protein>
    <submittedName>
        <fullName evidence="2">Uncharacterized protein</fullName>
    </submittedName>
</protein>
<dbReference type="HOGENOM" id="CLU_700411_0_0_1"/>
<dbReference type="OMA" id="PEHRCAD"/>
<feature type="region of interest" description="Disordered" evidence="1">
    <location>
        <begin position="213"/>
        <end position="269"/>
    </location>
</feature>
<accession>G4T8E5</accession>
<evidence type="ECO:0000313" key="2">
    <source>
        <dbReference type="EMBL" id="CCA67563.1"/>
    </source>
</evidence>
<gene>
    <name evidence="2" type="ORF">PIIN_01392</name>
</gene>
<dbReference type="EMBL" id="CAFZ01000016">
    <property type="protein sequence ID" value="CCA67563.1"/>
    <property type="molecule type" value="Genomic_DNA"/>
</dbReference>
<keyword evidence="3" id="KW-1185">Reference proteome</keyword>